<proteinExistence type="predicted"/>
<protein>
    <submittedName>
        <fullName evidence="1">Pao retrotransposon peptidase</fullName>
    </submittedName>
</protein>
<evidence type="ECO:0000313" key="2">
    <source>
        <dbReference type="Proteomes" id="UP000053660"/>
    </source>
</evidence>
<gene>
    <name evidence="1" type="ORF">OESDEN_21609</name>
</gene>
<keyword evidence="2" id="KW-1185">Reference proteome</keyword>
<dbReference type="EMBL" id="KN609123">
    <property type="protein sequence ID" value="KHJ78768.1"/>
    <property type="molecule type" value="Genomic_DNA"/>
</dbReference>
<dbReference type="Proteomes" id="UP000053660">
    <property type="component" value="Unassembled WGS sequence"/>
</dbReference>
<evidence type="ECO:0000313" key="1">
    <source>
        <dbReference type="EMBL" id="KHJ78768.1"/>
    </source>
</evidence>
<dbReference type="PANTHER" id="PTHR47331">
    <property type="entry name" value="PHD-TYPE DOMAIN-CONTAINING PROTEIN"/>
    <property type="match status" value="1"/>
</dbReference>
<sequence length="295" mass="33587">MYHQKTTTSRTSRISMSWSLSESKRKTVQMRTPCSNSRTTRKTIEIKDGTITAGFPFKNNAEKLKNNFNIAIRRPQALLKTLQKDGDKLMLYSETLQAYIKEGVIEECEEQPSGITSFYLPHRHLKCIDKEHTRVTKRTILSRINGFCFDPLGLLTPLIVPAKVLLQDVHKQKLGWDEMLPEEEQRRRMGIENDIVGFTISIPRKVLDKASNAKHDLSIFVDSSKRAYTCGLYITTISGDGSRVTQRFVGKSKIAPLKKEQTIPKLELLAILLGISVAETTILKTEVEFEKINLF</sequence>
<feature type="non-terminal residue" evidence="1">
    <location>
        <position position="295"/>
    </location>
</feature>
<dbReference type="OrthoDB" id="5876180at2759"/>
<organism evidence="1 2">
    <name type="scientific">Oesophagostomum dentatum</name>
    <name type="common">Nodular worm</name>
    <dbReference type="NCBI Taxonomy" id="61180"/>
    <lineage>
        <taxon>Eukaryota</taxon>
        <taxon>Metazoa</taxon>
        <taxon>Ecdysozoa</taxon>
        <taxon>Nematoda</taxon>
        <taxon>Chromadorea</taxon>
        <taxon>Rhabditida</taxon>
        <taxon>Rhabditina</taxon>
        <taxon>Rhabditomorpha</taxon>
        <taxon>Strongyloidea</taxon>
        <taxon>Strongylidae</taxon>
        <taxon>Oesophagostomum</taxon>
    </lineage>
</organism>
<name>A0A0B1S0A7_OESDE</name>
<dbReference type="AlphaFoldDB" id="A0A0B1S0A7"/>
<dbReference type="InterPro" id="IPR008042">
    <property type="entry name" value="Retrotrans_Pao"/>
</dbReference>
<accession>A0A0B1S0A7</accession>
<dbReference type="Pfam" id="PF05380">
    <property type="entry name" value="Peptidase_A17"/>
    <property type="match status" value="1"/>
</dbReference>
<reference evidence="1 2" key="1">
    <citation type="submission" date="2014-03" db="EMBL/GenBank/DDBJ databases">
        <title>Draft genome of the hookworm Oesophagostomum dentatum.</title>
        <authorList>
            <person name="Mitreva M."/>
        </authorList>
    </citation>
    <scope>NUCLEOTIDE SEQUENCE [LARGE SCALE GENOMIC DNA]</scope>
    <source>
        <strain evidence="1 2">OD-Hann</strain>
    </source>
</reference>